<dbReference type="Proteomes" id="UP000217199">
    <property type="component" value="Unassembled WGS sequence"/>
</dbReference>
<dbReference type="InterPro" id="IPR023210">
    <property type="entry name" value="NADP_OxRdtase_dom"/>
</dbReference>
<dbReference type="InterPro" id="IPR020471">
    <property type="entry name" value="AKR"/>
</dbReference>
<reference evidence="2 3" key="1">
    <citation type="journal article" date="2017" name="Mol. Ecol.">
        <title>Comparative and population genomic landscape of Phellinus noxius: A hypervariable fungus causing root rot in trees.</title>
        <authorList>
            <person name="Chung C.L."/>
            <person name="Lee T.J."/>
            <person name="Akiba M."/>
            <person name="Lee H.H."/>
            <person name="Kuo T.H."/>
            <person name="Liu D."/>
            <person name="Ke H.M."/>
            <person name="Yokoi T."/>
            <person name="Roa M.B."/>
            <person name="Lu M.J."/>
            <person name="Chang Y.Y."/>
            <person name="Ann P.J."/>
            <person name="Tsai J.N."/>
            <person name="Chen C.Y."/>
            <person name="Tzean S.S."/>
            <person name="Ota Y."/>
            <person name="Hattori T."/>
            <person name="Sahashi N."/>
            <person name="Liou R.F."/>
            <person name="Kikuchi T."/>
            <person name="Tsai I.J."/>
        </authorList>
    </citation>
    <scope>NUCLEOTIDE SEQUENCE [LARGE SCALE GENOMIC DNA]</scope>
    <source>
        <strain evidence="2 3">FFPRI411160</strain>
    </source>
</reference>
<comment type="caution">
    <text evidence="2">The sequence shown here is derived from an EMBL/GenBank/DDBJ whole genome shotgun (WGS) entry which is preliminary data.</text>
</comment>
<accession>A0A286UHK4</accession>
<dbReference type="PRINTS" id="PR00069">
    <property type="entry name" value="ALDKETRDTASE"/>
</dbReference>
<dbReference type="CDD" id="cd19071">
    <property type="entry name" value="AKR_AKR1-5-like"/>
    <property type="match status" value="1"/>
</dbReference>
<dbReference type="EMBL" id="NBII01000005">
    <property type="protein sequence ID" value="PAV18944.1"/>
    <property type="molecule type" value="Genomic_DNA"/>
</dbReference>
<sequence>MTNNLPKIIYGTAWKKEATRDLVVTAVLQGFRAIDTACQPKHYREDLVGEALQVLYDQHGFKREDLWIQTKFTPIGGQDTTQPLPYDPSHPIHSQIRTSLSTSLKNLRTTYLDSLILHSPLSTFEETKVAWKELCRIRDEGVVRAIGLSNTYDVDVVRKLSTGEEGRGVGVVQNRWYERNGWDKDVAGYCRENGIMYQSFWTLTGSPRLLQHASVLTLARELNCTPEQIVYRIAQINGVTPLAGSTNKEHMKDGVEVKDIDLANCKGSGHAETLRNLLF</sequence>
<dbReference type="Gene3D" id="3.20.20.100">
    <property type="entry name" value="NADP-dependent oxidoreductase domain"/>
    <property type="match status" value="1"/>
</dbReference>
<dbReference type="InterPro" id="IPR036812">
    <property type="entry name" value="NAD(P)_OxRdtase_dom_sf"/>
</dbReference>
<keyword evidence="3" id="KW-1185">Reference proteome</keyword>
<dbReference type="InParanoid" id="A0A286UHK4"/>
<gene>
    <name evidence="2" type="ORF">PNOK_0578700</name>
</gene>
<dbReference type="PANTHER" id="PTHR43827">
    <property type="entry name" value="2,5-DIKETO-D-GLUCONIC ACID REDUCTASE"/>
    <property type="match status" value="1"/>
</dbReference>
<dbReference type="OrthoDB" id="5357513at2759"/>
<feature type="domain" description="NADP-dependent oxidoreductase" evidence="1">
    <location>
        <begin position="14"/>
        <end position="208"/>
    </location>
</feature>
<name>A0A286UHK4_9AGAM</name>
<dbReference type="AlphaFoldDB" id="A0A286UHK4"/>
<dbReference type="GO" id="GO:0016491">
    <property type="term" value="F:oxidoreductase activity"/>
    <property type="evidence" value="ECO:0007669"/>
    <property type="project" value="InterPro"/>
</dbReference>
<proteinExistence type="predicted"/>
<dbReference type="PANTHER" id="PTHR43827:SF8">
    <property type="entry name" value="ALDO_KETO REDUCTASE FAMILY PROTEIN"/>
    <property type="match status" value="1"/>
</dbReference>
<evidence type="ECO:0000313" key="2">
    <source>
        <dbReference type="EMBL" id="PAV18944.1"/>
    </source>
</evidence>
<evidence type="ECO:0000313" key="3">
    <source>
        <dbReference type="Proteomes" id="UP000217199"/>
    </source>
</evidence>
<evidence type="ECO:0000259" key="1">
    <source>
        <dbReference type="Pfam" id="PF00248"/>
    </source>
</evidence>
<dbReference type="SUPFAM" id="SSF51430">
    <property type="entry name" value="NAD(P)-linked oxidoreductase"/>
    <property type="match status" value="1"/>
</dbReference>
<protein>
    <submittedName>
        <fullName evidence="2">Aldo keto reductase</fullName>
    </submittedName>
</protein>
<organism evidence="2 3">
    <name type="scientific">Pyrrhoderma noxium</name>
    <dbReference type="NCBI Taxonomy" id="2282107"/>
    <lineage>
        <taxon>Eukaryota</taxon>
        <taxon>Fungi</taxon>
        <taxon>Dikarya</taxon>
        <taxon>Basidiomycota</taxon>
        <taxon>Agaricomycotina</taxon>
        <taxon>Agaricomycetes</taxon>
        <taxon>Hymenochaetales</taxon>
        <taxon>Hymenochaetaceae</taxon>
        <taxon>Pyrrhoderma</taxon>
    </lineage>
</organism>
<dbReference type="STRING" id="2282107.A0A286UHK4"/>
<dbReference type="Pfam" id="PF00248">
    <property type="entry name" value="Aldo_ket_red"/>
    <property type="match status" value="1"/>
</dbReference>